<sequence>MWDVFSISVHGVQRTVQGIKVVPWSVGTILLTWIGWTWMEGCGAIHTESGEAKCEIAMYRLRT</sequence>
<evidence type="ECO:0000313" key="1">
    <source>
        <dbReference type="EMBL" id="RZB28931.1"/>
    </source>
</evidence>
<gene>
    <name evidence="1" type="ORF">AEth_01535</name>
</gene>
<proteinExistence type="predicted"/>
<comment type="caution">
    <text evidence="1">The sequence shown here is derived from an EMBL/GenBank/DDBJ whole genome shotgun (WGS) entry which is preliminary data.</text>
</comment>
<evidence type="ECO:0000313" key="2">
    <source>
        <dbReference type="Proteomes" id="UP000291831"/>
    </source>
</evidence>
<dbReference type="AlphaFoldDB" id="A0A8B3S1Q5"/>
<dbReference type="Proteomes" id="UP000291831">
    <property type="component" value="Unassembled WGS sequence"/>
</dbReference>
<name>A0A8B3S1Q5_9EURY</name>
<dbReference type="EMBL" id="RPGO01000033">
    <property type="protein sequence ID" value="RZB28931.1"/>
    <property type="molecule type" value="Genomic_DNA"/>
</dbReference>
<accession>A0A8B3S1Q5</accession>
<protein>
    <submittedName>
        <fullName evidence="1">Uncharacterized protein</fullName>
    </submittedName>
</protein>
<reference evidence="2" key="1">
    <citation type="submission" date="2019-01" db="EMBL/GenBank/DDBJ databases">
        <title>Anaerobic oxidation of ethane by archaea from a marine hydrocarbon seep.</title>
        <authorList>
            <person name="Musat F."/>
        </authorList>
    </citation>
    <scope>NUCLEOTIDE SEQUENCE [LARGE SCALE GENOMIC DNA]</scope>
</reference>
<organism evidence="1 2">
    <name type="scientific">Candidatus Argoarchaeum ethanivorans</name>
    <dbReference type="NCBI Taxonomy" id="2608793"/>
    <lineage>
        <taxon>Archaea</taxon>
        <taxon>Methanobacteriati</taxon>
        <taxon>Methanobacteriota</taxon>
        <taxon>Stenosarchaea group</taxon>
        <taxon>Methanomicrobia</taxon>
        <taxon>Methanosarcinales</taxon>
        <taxon>Methanosarcinales incertae sedis</taxon>
        <taxon>GOM Arc I cluster</taxon>
        <taxon>Candidatus Argoarchaeum</taxon>
    </lineage>
</organism>